<proteinExistence type="predicted"/>
<feature type="region of interest" description="Disordered" evidence="1">
    <location>
        <begin position="1"/>
        <end position="53"/>
    </location>
</feature>
<comment type="caution">
    <text evidence="2">The sequence shown here is derived from an EMBL/GenBank/DDBJ whole genome shotgun (WGS) entry which is preliminary data.</text>
</comment>
<feature type="compositionally biased region" description="Pro residues" evidence="1">
    <location>
        <begin position="33"/>
        <end position="43"/>
    </location>
</feature>
<reference evidence="2 3" key="1">
    <citation type="journal article" date="2014" name="Mol. Plant">
        <title>Chromosome Scale Genome Assembly and Transcriptome Profiling of Nannochloropsis gaditana in Nitrogen Depletion.</title>
        <authorList>
            <person name="Corteggiani Carpinelli E."/>
            <person name="Telatin A."/>
            <person name="Vitulo N."/>
            <person name="Forcato C."/>
            <person name="D'Angelo M."/>
            <person name="Schiavon R."/>
            <person name="Vezzi A."/>
            <person name="Giacometti G.M."/>
            <person name="Morosinotto T."/>
            <person name="Valle G."/>
        </authorList>
    </citation>
    <scope>NUCLEOTIDE SEQUENCE [LARGE SCALE GENOMIC DNA]</scope>
    <source>
        <strain evidence="2 3">B-31</strain>
    </source>
</reference>
<dbReference type="EMBL" id="AZIL01003620">
    <property type="protein sequence ID" value="EWM19951.1"/>
    <property type="molecule type" value="Genomic_DNA"/>
</dbReference>
<dbReference type="Proteomes" id="UP000019335">
    <property type="component" value="Unassembled WGS sequence"/>
</dbReference>
<name>W7TI80_9STRA</name>
<feature type="compositionally biased region" description="Low complexity" evidence="1">
    <location>
        <begin position="44"/>
        <end position="53"/>
    </location>
</feature>
<sequence length="131" mass="14291">PFPLPPSLPPSFPPSLPHPPASSKTSSGGWCRPEPPSPSPPSPSTSIPSSLLLPPTPSLSLTYLRSTRLRGRRVLRWTIIKASLPRHRRTQSSLLLLLLLLLHHTLFDPPPSSTASSRARTLQKSRKDSTS</sequence>
<accession>W7TI80</accession>
<dbReference type="AlphaFoldDB" id="W7TI80"/>
<gene>
    <name evidence="2" type="ORF">Naga_102732g1</name>
</gene>
<evidence type="ECO:0000313" key="2">
    <source>
        <dbReference type="EMBL" id="EWM19951.1"/>
    </source>
</evidence>
<organism evidence="2 3">
    <name type="scientific">Nannochloropsis gaditana</name>
    <dbReference type="NCBI Taxonomy" id="72520"/>
    <lineage>
        <taxon>Eukaryota</taxon>
        <taxon>Sar</taxon>
        <taxon>Stramenopiles</taxon>
        <taxon>Ochrophyta</taxon>
        <taxon>Eustigmatophyceae</taxon>
        <taxon>Eustigmatales</taxon>
        <taxon>Monodopsidaceae</taxon>
        <taxon>Nannochloropsis</taxon>
    </lineage>
</organism>
<protein>
    <submittedName>
        <fullName evidence="2">Uncharacterized protein</fullName>
    </submittedName>
</protein>
<evidence type="ECO:0000313" key="3">
    <source>
        <dbReference type="Proteomes" id="UP000019335"/>
    </source>
</evidence>
<feature type="non-terminal residue" evidence="2">
    <location>
        <position position="1"/>
    </location>
</feature>
<feature type="non-terminal residue" evidence="2">
    <location>
        <position position="131"/>
    </location>
</feature>
<feature type="compositionally biased region" description="Pro residues" evidence="1">
    <location>
        <begin position="1"/>
        <end position="20"/>
    </location>
</feature>
<keyword evidence="3" id="KW-1185">Reference proteome</keyword>
<feature type="region of interest" description="Disordered" evidence="1">
    <location>
        <begin position="108"/>
        <end position="131"/>
    </location>
</feature>
<evidence type="ECO:0000256" key="1">
    <source>
        <dbReference type="SAM" id="MobiDB-lite"/>
    </source>
</evidence>